<dbReference type="Proteomes" id="UP000735302">
    <property type="component" value="Unassembled WGS sequence"/>
</dbReference>
<feature type="chain" id="PRO_5043495307" evidence="1">
    <location>
        <begin position="28"/>
        <end position="144"/>
    </location>
</feature>
<dbReference type="EMBL" id="BLXT01007928">
    <property type="protein sequence ID" value="GFO44012.1"/>
    <property type="molecule type" value="Genomic_DNA"/>
</dbReference>
<feature type="signal peptide" evidence="1">
    <location>
        <begin position="1"/>
        <end position="27"/>
    </location>
</feature>
<protein>
    <submittedName>
        <fullName evidence="2">Uncharacterized protein</fullName>
    </submittedName>
</protein>
<evidence type="ECO:0000256" key="1">
    <source>
        <dbReference type="SAM" id="SignalP"/>
    </source>
</evidence>
<organism evidence="2 3">
    <name type="scientific">Plakobranchus ocellatus</name>
    <dbReference type="NCBI Taxonomy" id="259542"/>
    <lineage>
        <taxon>Eukaryota</taxon>
        <taxon>Metazoa</taxon>
        <taxon>Spiralia</taxon>
        <taxon>Lophotrochozoa</taxon>
        <taxon>Mollusca</taxon>
        <taxon>Gastropoda</taxon>
        <taxon>Heterobranchia</taxon>
        <taxon>Euthyneura</taxon>
        <taxon>Panpulmonata</taxon>
        <taxon>Sacoglossa</taxon>
        <taxon>Placobranchoidea</taxon>
        <taxon>Plakobranchidae</taxon>
        <taxon>Plakobranchus</taxon>
    </lineage>
</organism>
<reference evidence="2 3" key="1">
    <citation type="journal article" date="2021" name="Elife">
        <title>Chloroplast acquisition without the gene transfer in kleptoplastic sea slugs, Plakobranchus ocellatus.</title>
        <authorList>
            <person name="Maeda T."/>
            <person name="Takahashi S."/>
            <person name="Yoshida T."/>
            <person name="Shimamura S."/>
            <person name="Takaki Y."/>
            <person name="Nagai Y."/>
            <person name="Toyoda A."/>
            <person name="Suzuki Y."/>
            <person name="Arimoto A."/>
            <person name="Ishii H."/>
            <person name="Satoh N."/>
            <person name="Nishiyama T."/>
            <person name="Hasebe M."/>
            <person name="Maruyama T."/>
            <person name="Minagawa J."/>
            <person name="Obokata J."/>
            <person name="Shigenobu S."/>
        </authorList>
    </citation>
    <scope>NUCLEOTIDE SEQUENCE [LARGE SCALE GENOMIC DNA]</scope>
</reference>
<evidence type="ECO:0000313" key="3">
    <source>
        <dbReference type="Proteomes" id="UP000735302"/>
    </source>
</evidence>
<keyword evidence="3" id="KW-1185">Reference proteome</keyword>
<name>A0AAV4DIC9_9GAST</name>
<keyword evidence="1" id="KW-0732">Signal</keyword>
<comment type="caution">
    <text evidence="2">The sequence shown here is derived from an EMBL/GenBank/DDBJ whole genome shotgun (WGS) entry which is preliminary data.</text>
</comment>
<dbReference type="AlphaFoldDB" id="A0AAV4DIC9"/>
<sequence>MYLTRVVRATAACLIFSVNLAGQGVECSMEDHFFVNIVRYNVTAAVEACRAMGYDGLAIASSPEEFNYIVKATEKGRHAEMKENARSRFMKLSMVKELNLSQERHKNQLNIHWRCGMHSERHFLEKVIKPDLFIAPLVKHIGKD</sequence>
<gene>
    <name evidence="2" type="ORF">PoB_007051700</name>
</gene>
<proteinExistence type="predicted"/>
<evidence type="ECO:0000313" key="2">
    <source>
        <dbReference type="EMBL" id="GFO44012.1"/>
    </source>
</evidence>
<accession>A0AAV4DIC9</accession>